<dbReference type="PANTHER" id="PTHR32463:SF0">
    <property type="entry name" value="L-FUCOSE KINASE"/>
    <property type="match status" value="1"/>
</dbReference>
<accession>A0AAV5V0K0</accession>
<evidence type="ECO:0000313" key="3">
    <source>
        <dbReference type="EMBL" id="GMT13072.1"/>
    </source>
</evidence>
<dbReference type="PANTHER" id="PTHR32463">
    <property type="entry name" value="L-FUCOSE KINASE"/>
    <property type="match status" value="1"/>
</dbReference>
<name>A0AAV5V0K0_9BILA</name>
<dbReference type="InterPro" id="IPR052203">
    <property type="entry name" value="GHMP_Kinase-Related"/>
</dbReference>
<evidence type="ECO:0000256" key="2">
    <source>
        <dbReference type="ARBA" id="ARBA00022777"/>
    </source>
</evidence>
<gene>
    <name evidence="3" type="ORF">PFISCL1PPCAC_4369</name>
</gene>
<sequence length="249" mass="27153">AEHLCASRGYTVLNDDVIRDSKILIVLAQGEPSAEFPLGRAFALYQDDDGALPYSPDDTVILPAIPLVKQLRNLHSIVPGNVPGVWMLSTEAVWVLGDEQKPFGDLSPSSLTAFCSPVAAKVAAQHGSYDLNDDLAIRSLAYREPPVDETAEAHLILGLLYLPPLISSHFLALASTNPLSRATYHGLDSGAIGLRLSLFFDIVYSTCSELEEFVRCRMAPEKIDCAHSDLLELARRVIHGKLSKFQSRA</sequence>
<protein>
    <submittedName>
        <fullName evidence="3">Uncharacterized protein</fullName>
    </submittedName>
</protein>
<feature type="non-terminal residue" evidence="3">
    <location>
        <position position="249"/>
    </location>
</feature>
<keyword evidence="4" id="KW-1185">Reference proteome</keyword>
<proteinExistence type="predicted"/>
<dbReference type="GO" id="GO:0050201">
    <property type="term" value="F:fucokinase activity"/>
    <property type="evidence" value="ECO:0007669"/>
    <property type="project" value="TreeGrafter"/>
</dbReference>
<organism evidence="3 4">
    <name type="scientific">Pristionchus fissidentatus</name>
    <dbReference type="NCBI Taxonomy" id="1538716"/>
    <lineage>
        <taxon>Eukaryota</taxon>
        <taxon>Metazoa</taxon>
        <taxon>Ecdysozoa</taxon>
        <taxon>Nematoda</taxon>
        <taxon>Chromadorea</taxon>
        <taxon>Rhabditida</taxon>
        <taxon>Rhabditina</taxon>
        <taxon>Diplogasteromorpha</taxon>
        <taxon>Diplogasteroidea</taxon>
        <taxon>Neodiplogasteridae</taxon>
        <taxon>Pristionchus</taxon>
    </lineage>
</organism>
<dbReference type="AlphaFoldDB" id="A0AAV5V0K0"/>
<evidence type="ECO:0000313" key="4">
    <source>
        <dbReference type="Proteomes" id="UP001432322"/>
    </source>
</evidence>
<feature type="non-terminal residue" evidence="3">
    <location>
        <position position="1"/>
    </location>
</feature>
<dbReference type="Proteomes" id="UP001432322">
    <property type="component" value="Unassembled WGS sequence"/>
</dbReference>
<reference evidence="3" key="1">
    <citation type="submission" date="2023-10" db="EMBL/GenBank/DDBJ databases">
        <title>Genome assembly of Pristionchus species.</title>
        <authorList>
            <person name="Yoshida K."/>
            <person name="Sommer R.J."/>
        </authorList>
    </citation>
    <scope>NUCLEOTIDE SEQUENCE</scope>
    <source>
        <strain evidence="3">RS5133</strain>
    </source>
</reference>
<keyword evidence="2" id="KW-0418">Kinase</keyword>
<dbReference type="EMBL" id="BTSY01000002">
    <property type="protein sequence ID" value="GMT13072.1"/>
    <property type="molecule type" value="Genomic_DNA"/>
</dbReference>
<keyword evidence="1" id="KW-0808">Transferase</keyword>
<evidence type="ECO:0000256" key="1">
    <source>
        <dbReference type="ARBA" id="ARBA00022679"/>
    </source>
</evidence>
<comment type="caution">
    <text evidence="3">The sequence shown here is derived from an EMBL/GenBank/DDBJ whole genome shotgun (WGS) entry which is preliminary data.</text>
</comment>
<dbReference type="GO" id="GO:0042352">
    <property type="term" value="P:GDP-L-fucose salvage"/>
    <property type="evidence" value="ECO:0007669"/>
    <property type="project" value="TreeGrafter"/>
</dbReference>